<proteinExistence type="predicted"/>
<dbReference type="EMBL" id="VJZD01000435">
    <property type="protein sequence ID" value="MPY38140.1"/>
    <property type="molecule type" value="Genomic_DNA"/>
</dbReference>
<comment type="caution">
    <text evidence="2">The sequence shown here is derived from an EMBL/GenBank/DDBJ whole genome shotgun (WGS) entry which is preliminary data.</text>
</comment>
<keyword evidence="1" id="KW-0812">Transmembrane</keyword>
<keyword evidence="3" id="KW-1185">Reference proteome</keyword>
<sequence>MMSADRETNHHMTNHDIALMLAEAADEVEIGTAPTEAVVRGGRRRRARRWALATATALVVAGTAGTLALAGTPGGGRVAPAVTAPSQPTPPGLLGYRTVLAHGTDQGRPWKVYVDVWAAPRDAAQAQAQLSEMVRHGEMPVDARTASDLVGKTSFFVYRNSQAENSWSMHKSADAGDVQAGDDLESAAMPLEPGSKGPQRLVVGRVAKTAQQVTCTWKDGTSTVVGRAAADSGDETLADEFAIRSAQGSPDSWFVCLAPQGTSFESVKVTR</sequence>
<gene>
    <name evidence="2" type="ORF">FNH09_45105</name>
</gene>
<name>A0A5N8VS76_9ACTN</name>
<feature type="transmembrane region" description="Helical" evidence="1">
    <location>
        <begin position="50"/>
        <end position="70"/>
    </location>
</feature>
<organism evidence="2 3">
    <name type="scientific">Streptomyces adustus</name>
    <dbReference type="NCBI Taxonomy" id="1609272"/>
    <lineage>
        <taxon>Bacteria</taxon>
        <taxon>Bacillati</taxon>
        <taxon>Actinomycetota</taxon>
        <taxon>Actinomycetes</taxon>
        <taxon>Kitasatosporales</taxon>
        <taxon>Streptomycetaceae</taxon>
        <taxon>Streptomyces</taxon>
    </lineage>
</organism>
<evidence type="ECO:0000313" key="2">
    <source>
        <dbReference type="EMBL" id="MPY38140.1"/>
    </source>
</evidence>
<evidence type="ECO:0000256" key="1">
    <source>
        <dbReference type="SAM" id="Phobius"/>
    </source>
</evidence>
<dbReference type="AlphaFoldDB" id="A0A5N8VS76"/>
<protein>
    <submittedName>
        <fullName evidence="2">Uncharacterized protein</fullName>
    </submittedName>
</protein>
<accession>A0A5N8VS76</accession>
<dbReference type="Proteomes" id="UP000325849">
    <property type="component" value="Unassembled WGS sequence"/>
</dbReference>
<keyword evidence="1" id="KW-0472">Membrane</keyword>
<evidence type="ECO:0000313" key="3">
    <source>
        <dbReference type="Proteomes" id="UP000325849"/>
    </source>
</evidence>
<reference evidence="2 3" key="1">
    <citation type="submission" date="2019-07" db="EMBL/GenBank/DDBJ databases">
        <title>New species of Amycolatopsis and Streptomyces.</title>
        <authorList>
            <person name="Duangmal K."/>
            <person name="Teo W.F.A."/>
            <person name="Lipun K."/>
        </authorList>
    </citation>
    <scope>NUCLEOTIDE SEQUENCE [LARGE SCALE GENOMIC DNA]</scope>
    <source>
        <strain evidence="2 3">NBRC 109810</strain>
    </source>
</reference>
<keyword evidence="1" id="KW-1133">Transmembrane helix</keyword>